<evidence type="ECO:0000256" key="8">
    <source>
        <dbReference type="ARBA" id="ARBA00023027"/>
    </source>
</evidence>
<evidence type="ECO:0000256" key="1">
    <source>
        <dbReference type="ARBA" id="ARBA00000013"/>
    </source>
</evidence>
<evidence type="ECO:0000256" key="10">
    <source>
        <dbReference type="HAMAP-Rule" id="MF_03159"/>
    </source>
</evidence>
<dbReference type="GO" id="GO:0046872">
    <property type="term" value="F:metal ion binding"/>
    <property type="evidence" value="ECO:0007669"/>
    <property type="project" value="UniProtKB-KW"/>
</dbReference>
<protein>
    <recommendedName>
        <fullName evidence="3 10">NAD(P)H-hydrate epimerase</fullName>
        <ecNumber evidence="3 10">5.1.99.6</ecNumber>
    </recommendedName>
    <alternativeName>
        <fullName evidence="10">NAD(P)HX epimerase</fullName>
    </alternativeName>
</protein>
<feature type="binding site" evidence="10">
    <location>
        <position position="214"/>
    </location>
    <ligand>
        <name>(6S)-NADPHX</name>
        <dbReference type="ChEBI" id="CHEBI:64076"/>
    </ligand>
</feature>
<evidence type="ECO:0000259" key="12">
    <source>
        <dbReference type="PROSITE" id="PS51385"/>
    </source>
</evidence>
<evidence type="ECO:0000256" key="9">
    <source>
        <dbReference type="ARBA" id="ARBA00023235"/>
    </source>
</evidence>
<dbReference type="GO" id="GO:0005739">
    <property type="term" value="C:mitochondrion"/>
    <property type="evidence" value="ECO:0007669"/>
    <property type="project" value="TreeGrafter"/>
</dbReference>
<dbReference type="GO" id="GO:0052856">
    <property type="term" value="F:NAD(P)HX epimerase activity"/>
    <property type="evidence" value="ECO:0007669"/>
    <property type="project" value="UniProtKB-UniRule"/>
</dbReference>
<dbReference type="NCBIfam" id="TIGR00197">
    <property type="entry name" value="yjeF_nterm"/>
    <property type="match status" value="1"/>
</dbReference>
<evidence type="ECO:0000256" key="7">
    <source>
        <dbReference type="ARBA" id="ARBA00022958"/>
    </source>
</evidence>
<dbReference type="OMA" id="RHLFHYG"/>
<evidence type="ECO:0000256" key="5">
    <source>
        <dbReference type="ARBA" id="ARBA00022741"/>
    </source>
</evidence>
<keyword evidence="5 10" id="KW-0547">Nucleotide-binding</keyword>
<dbReference type="SUPFAM" id="SSF64153">
    <property type="entry name" value="YjeF N-terminal domain-like"/>
    <property type="match status" value="1"/>
</dbReference>
<name>A0A1D2NIU8_ORCCI</name>
<comment type="cofactor">
    <cofactor evidence="10">
        <name>K(+)</name>
        <dbReference type="ChEBI" id="CHEBI:29103"/>
    </cofactor>
    <text evidence="10">Binds 1 potassium ion per subunit.</text>
</comment>
<comment type="similarity">
    <text evidence="10">Belongs to the NnrE/AIBP family.</text>
</comment>
<dbReference type="InterPro" id="IPR036652">
    <property type="entry name" value="YjeF_N_dom_sf"/>
</dbReference>
<dbReference type="EC" id="5.1.99.6" evidence="3 10"/>
<reference evidence="13 14" key="1">
    <citation type="journal article" date="2016" name="Genome Biol. Evol.">
        <title>Gene Family Evolution Reflects Adaptation to Soil Environmental Stressors in the Genome of the Collembolan Orchesella cincta.</title>
        <authorList>
            <person name="Faddeeva-Vakhrusheva A."/>
            <person name="Derks M.F."/>
            <person name="Anvar S.Y."/>
            <person name="Agamennone V."/>
            <person name="Suring W."/>
            <person name="Smit S."/>
            <person name="van Straalen N.M."/>
            <person name="Roelofs D."/>
        </authorList>
    </citation>
    <scope>NUCLEOTIDE SEQUENCE [LARGE SCALE GENOMIC DNA]</scope>
    <source>
        <tissue evidence="13">Mixed pool</tissue>
    </source>
</reference>
<feature type="transmembrane region" description="Helical" evidence="11">
    <location>
        <begin position="7"/>
        <end position="26"/>
    </location>
</feature>
<dbReference type="PANTHER" id="PTHR13232">
    <property type="entry name" value="NAD(P)H-HYDRATE EPIMERASE"/>
    <property type="match status" value="1"/>
</dbReference>
<dbReference type="STRING" id="48709.A0A1D2NIU8"/>
<sequence length="306" mass="33536">MAVTGKIVILIVFVVGILFQSPQMILRPGLLKALISNFTEGAFSIPVRFSKHGHSHKSFLRGEAVMDNIPLEASKVKYLNQNEAIQVDVDLLNDFKFGVDTQLMELAGLSVATAIAKAYESKKLEQVLVVAGPGNNGGDGMVVARHLKMFGYQNVTLLVARKPTKEGFLNLIHQAALNDVEVSYDASSYRENSAELIVDALFGFSFKPPVRPDYQPLMDILVSSSVPVVAVDIPSGWDVEKGPPTDDSIRYMPDTLVSLTAPKLCATHFQGSYHFLGGRFVPKRLAEKYSLNLPPYPGTECVVRLK</sequence>
<evidence type="ECO:0000313" key="13">
    <source>
        <dbReference type="EMBL" id="ODN05132.1"/>
    </source>
</evidence>
<keyword evidence="9 10" id="KW-0413">Isomerase</keyword>
<keyword evidence="11" id="KW-0472">Membrane</keyword>
<comment type="catalytic activity">
    <reaction evidence="1 10">
        <text>(6R)-NADHX = (6S)-NADHX</text>
        <dbReference type="Rhea" id="RHEA:32215"/>
        <dbReference type="ChEBI" id="CHEBI:64074"/>
        <dbReference type="ChEBI" id="CHEBI:64075"/>
        <dbReference type="EC" id="5.1.99.6"/>
    </reaction>
</comment>
<evidence type="ECO:0000256" key="4">
    <source>
        <dbReference type="ARBA" id="ARBA00022723"/>
    </source>
</evidence>
<dbReference type="HAMAP" id="MF_01966">
    <property type="entry name" value="NADHX_epimerase"/>
    <property type="match status" value="1"/>
</dbReference>
<evidence type="ECO:0000256" key="2">
    <source>
        <dbReference type="ARBA" id="ARBA00000909"/>
    </source>
</evidence>
<dbReference type="InterPro" id="IPR004443">
    <property type="entry name" value="YjeF_N_dom"/>
</dbReference>
<gene>
    <name evidence="13" type="ORF">Ocin01_01505</name>
</gene>
<comment type="function">
    <text evidence="10">Catalyzes the epimerization of the S- and R-forms of NAD(P)HX, a damaged form of NAD(P)H that is a result of enzymatic or heat-dependent hydration. This is a prerequisite for the S-specific NAD(P)H-hydrate dehydratase to allow the repair of both epimers of NAD(P)HX.</text>
</comment>
<feature type="domain" description="YjeF N-terminal" evidence="12">
    <location>
        <begin position="84"/>
        <end position="293"/>
    </location>
</feature>
<keyword evidence="8 10" id="KW-0520">NAD</keyword>
<evidence type="ECO:0000313" key="14">
    <source>
        <dbReference type="Proteomes" id="UP000094527"/>
    </source>
</evidence>
<dbReference type="GO" id="GO:0000166">
    <property type="term" value="F:nucleotide binding"/>
    <property type="evidence" value="ECO:0007669"/>
    <property type="project" value="UniProtKB-KW"/>
</dbReference>
<evidence type="ECO:0000256" key="11">
    <source>
        <dbReference type="SAM" id="Phobius"/>
    </source>
</evidence>
<keyword evidence="6" id="KW-0521">NADP</keyword>
<feature type="binding site" evidence="10">
    <location>
        <position position="199"/>
    </location>
    <ligand>
        <name>K(+)</name>
        <dbReference type="ChEBI" id="CHEBI:29103"/>
    </ligand>
</feature>
<keyword evidence="7 10" id="KW-0630">Potassium</keyword>
<feature type="binding site" evidence="10">
    <location>
        <position position="136"/>
    </location>
    <ligand>
        <name>K(+)</name>
        <dbReference type="ChEBI" id="CHEBI:29103"/>
    </ligand>
</feature>
<comment type="catalytic activity">
    <reaction evidence="2 10">
        <text>(6R)-NADPHX = (6S)-NADPHX</text>
        <dbReference type="Rhea" id="RHEA:32227"/>
        <dbReference type="ChEBI" id="CHEBI:64076"/>
        <dbReference type="ChEBI" id="CHEBI:64077"/>
        <dbReference type="EC" id="5.1.99.6"/>
    </reaction>
</comment>
<comment type="caution">
    <text evidence="13">The sequence shown here is derived from an EMBL/GenBank/DDBJ whole genome shotgun (WGS) entry which is preliminary data.</text>
</comment>
<evidence type="ECO:0000256" key="3">
    <source>
        <dbReference type="ARBA" id="ARBA00012228"/>
    </source>
</evidence>
<evidence type="ECO:0000256" key="6">
    <source>
        <dbReference type="ARBA" id="ARBA00022857"/>
    </source>
</evidence>
<keyword evidence="14" id="KW-1185">Reference proteome</keyword>
<dbReference type="Pfam" id="PF03853">
    <property type="entry name" value="YjeF_N"/>
    <property type="match status" value="1"/>
</dbReference>
<keyword evidence="11" id="KW-0812">Transmembrane</keyword>
<proteinExistence type="inferred from homology"/>
<dbReference type="OrthoDB" id="10064708at2759"/>
<feature type="binding site" evidence="10">
    <location>
        <position position="232"/>
    </location>
    <ligand>
        <name>(6S)-NADPHX</name>
        <dbReference type="ChEBI" id="CHEBI:64076"/>
    </ligand>
</feature>
<feature type="binding site" evidence="10">
    <location>
        <begin position="203"/>
        <end position="209"/>
    </location>
    <ligand>
        <name>(6S)-NADPHX</name>
        <dbReference type="ChEBI" id="CHEBI:64076"/>
    </ligand>
</feature>
<dbReference type="InterPro" id="IPR032976">
    <property type="entry name" value="YJEFN_prot_NAXE-like"/>
</dbReference>
<accession>A0A1D2NIU8</accession>
<dbReference type="PANTHER" id="PTHR13232:SF10">
    <property type="entry name" value="NAD(P)H-HYDRATE EPIMERASE"/>
    <property type="match status" value="1"/>
</dbReference>
<keyword evidence="11" id="KW-1133">Transmembrane helix</keyword>
<keyword evidence="4 10" id="KW-0479">Metal-binding</keyword>
<dbReference type="EMBL" id="LJIJ01000029">
    <property type="protein sequence ID" value="ODN05132.1"/>
    <property type="molecule type" value="Genomic_DNA"/>
</dbReference>
<dbReference type="Proteomes" id="UP000094527">
    <property type="component" value="Unassembled WGS sequence"/>
</dbReference>
<dbReference type="PROSITE" id="PS51385">
    <property type="entry name" value="YJEF_N"/>
    <property type="match status" value="1"/>
</dbReference>
<dbReference type="Gene3D" id="3.40.50.10260">
    <property type="entry name" value="YjeF N-terminal domain"/>
    <property type="match status" value="1"/>
</dbReference>
<feature type="binding site" evidence="10">
    <location>
        <position position="235"/>
    </location>
    <ligand>
        <name>K(+)</name>
        <dbReference type="ChEBI" id="CHEBI:29103"/>
    </ligand>
</feature>
<organism evidence="13 14">
    <name type="scientific">Orchesella cincta</name>
    <name type="common">Springtail</name>
    <name type="synonym">Podura cincta</name>
    <dbReference type="NCBI Taxonomy" id="48709"/>
    <lineage>
        <taxon>Eukaryota</taxon>
        <taxon>Metazoa</taxon>
        <taxon>Ecdysozoa</taxon>
        <taxon>Arthropoda</taxon>
        <taxon>Hexapoda</taxon>
        <taxon>Collembola</taxon>
        <taxon>Entomobryomorpha</taxon>
        <taxon>Entomobryoidea</taxon>
        <taxon>Orchesellidae</taxon>
        <taxon>Orchesellinae</taxon>
        <taxon>Orchesella</taxon>
    </lineage>
</organism>
<dbReference type="AlphaFoldDB" id="A0A1D2NIU8"/>
<feature type="binding site" evidence="10">
    <location>
        <begin position="135"/>
        <end position="139"/>
    </location>
    <ligand>
        <name>(6S)-NADPHX</name>
        <dbReference type="ChEBI" id="CHEBI:64076"/>
    </ligand>
</feature>